<evidence type="ECO:0000256" key="1">
    <source>
        <dbReference type="SAM" id="Phobius"/>
    </source>
</evidence>
<protein>
    <recommendedName>
        <fullName evidence="2">DUF4126 domain-containing protein</fullName>
    </recommendedName>
</protein>
<evidence type="ECO:0000313" key="3">
    <source>
        <dbReference type="EMBL" id="SNT23914.1"/>
    </source>
</evidence>
<sequence length="201" mass="21061">MTPESLAAFVIAVSFAAGLNVYATVLTLGLLARLHWVALPSGLDAVGHTWVLAAAAALFAVEFFADKIPAFDLVWNAAHTFVRLPVAALLAYGATTHLPPEMHLLATVLGTAIATAAHGSKIVARAAVTPSPEPISNIALSSAEDVAAVGLTWTATHHPYVGAGVASGLMVACVFAGWLGFRFIQRGWQRLRGSRSLEARR</sequence>
<dbReference type="EMBL" id="FZOU01000006">
    <property type="protein sequence ID" value="SNT23914.1"/>
    <property type="molecule type" value="Genomic_DNA"/>
</dbReference>
<proteinExistence type="predicted"/>
<feature type="transmembrane region" description="Helical" evidence="1">
    <location>
        <begin position="160"/>
        <end position="181"/>
    </location>
</feature>
<dbReference type="RefSeq" id="WP_089409364.1">
    <property type="nucleotide sequence ID" value="NZ_FZOU01000006.1"/>
</dbReference>
<name>A0A239L2Z6_9BACT</name>
<feature type="domain" description="DUF4126" evidence="2">
    <location>
        <begin position="8"/>
        <end position="175"/>
    </location>
</feature>
<dbReference type="AlphaFoldDB" id="A0A239L2Z6"/>
<keyword evidence="1" id="KW-0472">Membrane</keyword>
<organism evidence="3 4">
    <name type="scientific">Granulicella rosea</name>
    <dbReference type="NCBI Taxonomy" id="474952"/>
    <lineage>
        <taxon>Bacteria</taxon>
        <taxon>Pseudomonadati</taxon>
        <taxon>Acidobacteriota</taxon>
        <taxon>Terriglobia</taxon>
        <taxon>Terriglobales</taxon>
        <taxon>Acidobacteriaceae</taxon>
        <taxon>Granulicella</taxon>
    </lineage>
</organism>
<dbReference type="OrthoDB" id="181455at2"/>
<keyword evidence="4" id="KW-1185">Reference proteome</keyword>
<keyword evidence="1" id="KW-0812">Transmembrane</keyword>
<feature type="transmembrane region" description="Helical" evidence="1">
    <location>
        <begin position="6"/>
        <end position="31"/>
    </location>
</feature>
<reference evidence="3 4" key="1">
    <citation type="submission" date="2017-06" db="EMBL/GenBank/DDBJ databases">
        <authorList>
            <person name="Kim H.J."/>
            <person name="Triplett B.A."/>
        </authorList>
    </citation>
    <scope>NUCLEOTIDE SEQUENCE [LARGE SCALE GENOMIC DNA]</scope>
    <source>
        <strain evidence="3 4">DSM 18704</strain>
    </source>
</reference>
<dbReference type="InterPro" id="IPR025196">
    <property type="entry name" value="DUF4126"/>
</dbReference>
<evidence type="ECO:0000313" key="4">
    <source>
        <dbReference type="Proteomes" id="UP000198356"/>
    </source>
</evidence>
<gene>
    <name evidence="3" type="ORF">SAMN05421770_10615</name>
</gene>
<dbReference type="Proteomes" id="UP000198356">
    <property type="component" value="Unassembled WGS sequence"/>
</dbReference>
<feature type="transmembrane region" description="Helical" evidence="1">
    <location>
        <begin position="43"/>
        <end position="61"/>
    </location>
</feature>
<dbReference type="Pfam" id="PF13548">
    <property type="entry name" value="DUF4126"/>
    <property type="match status" value="1"/>
</dbReference>
<accession>A0A239L2Z6</accession>
<feature type="transmembrane region" description="Helical" evidence="1">
    <location>
        <begin position="73"/>
        <end position="92"/>
    </location>
</feature>
<keyword evidence="1" id="KW-1133">Transmembrane helix</keyword>
<evidence type="ECO:0000259" key="2">
    <source>
        <dbReference type="Pfam" id="PF13548"/>
    </source>
</evidence>